<dbReference type="InterPro" id="IPR008927">
    <property type="entry name" value="6-PGluconate_DH-like_C_sf"/>
</dbReference>
<dbReference type="EMBL" id="CAIF01000011">
    <property type="protein sequence ID" value="CCH41039.1"/>
    <property type="molecule type" value="Genomic_DNA"/>
</dbReference>
<evidence type="ECO:0000313" key="4">
    <source>
        <dbReference type="EMBL" id="CCH41039.1"/>
    </source>
</evidence>
<protein>
    <submittedName>
        <fullName evidence="4">Styryl dye vacuolar localization protein 3</fullName>
    </submittedName>
</protein>
<accession>K0KI00</accession>
<feature type="compositionally biased region" description="Polar residues" evidence="2">
    <location>
        <begin position="530"/>
        <end position="547"/>
    </location>
</feature>
<dbReference type="Proteomes" id="UP000009328">
    <property type="component" value="Unassembled WGS sequence"/>
</dbReference>
<comment type="caution">
    <text evidence="4">The sequence shown here is derived from an EMBL/GenBank/DDBJ whole genome shotgun (WGS) entry which is preliminary data.</text>
</comment>
<feature type="compositionally biased region" description="Low complexity" evidence="2">
    <location>
        <begin position="555"/>
        <end position="572"/>
    </location>
</feature>
<feature type="region of interest" description="Disordered" evidence="2">
    <location>
        <begin position="788"/>
        <end position="902"/>
    </location>
</feature>
<dbReference type="GO" id="GO:0005737">
    <property type="term" value="C:cytoplasm"/>
    <property type="evidence" value="ECO:0007669"/>
    <property type="project" value="TreeGrafter"/>
</dbReference>
<sequence>MSSRLNVLSVGANPNLLYYSWKLNNTGKFKFHIFNDELDSSLPITLSNEEGFNTFQPDVIYSRFDQFSLQTKFDIIFLSSKSLQDISNLSTNLSPFLNSNTIIIVESTGFVNLEPFLKNCLPSKSSASIISILTNLDIRKVDQNQYLILPNTSGEIILGESSTKQQKFNSTTFKNLSIIAKIFQSSTNEKIILKNTYLEFLTEEWKIAIPQICFNPLLILFEESQPSGLSNQILAKPLLSGLVTELITVAKTMGCKLPHGYDNESNFLRNWIDQYPNSTSTSQIKFLQSPRFFYDFFHKNNLDIDMLLLQPILLADDYGIKTPYLEFLYATICQFDKFNNSKEEESIFFNRSISNSKNLEFEKLIKSNESLSQKLISKDDELSQLNSKLLKLSQSNEKFNKDKDLQHSTILSQFDSLKQQHQVLQQQLQQRDLKFQQLENQHRSLQQQQQVQQQQQQIQQIPQQIPPQIPQQIPQEQNDRSIQPPQESPIQQRNTEQFKHSVEGTPDLRDLTDVALLSQSLESPVKYRQAPQSQVPTIPQASESDTLNGGVIQVNGSTNQLSNGNNNGGLQSPQVVPQLHLSAKEIELQKKEQLLQSRELELNKKLQKLNRYPGGPQGPQGPPQQNGHQQQSSIYSNNGPSRHPHQHSQHHHQHPQHPQQVIPGPNGLQQFPQNPHLVNGLPNNHNQGPVGPQGLGPQGIPTGLGQQHQQQQLQGPGGIIPQQQPQPQQRRVSTMPVLDSNDMFNNPQFKKTSRKNRKSSFPLVTPGIDNNYGGMPLQTNLDSRFRNQYQQPTTPTNGHQIYRPNPTKAVTSPTIPTTSQFQQPQPRPQAPQQVPQTDQLQTNPYTSQSLSNSNSQNNSNSNSSNELNSTGQFNNLSISNEEPKPLGIVGNNPQNNQIKEEKKRKRDYLEKNKNFLVVVICFNIKLICIL</sequence>
<feature type="region of interest" description="Disordered" evidence="2">
    <location>
        <begin position="471"/>
        <end position="497"/>
    </location>
</feature>
<feature type="compositionally biased region" description="Low complexity" evidence="2">
    <location>
        <begin position="813"/>
        <end position="837"/>
    </location>
</feature>
<dbReference type="AlphaFoldDB" id="K0KI00"/>
<feature type="compositionally biased region" description="Low complexity" evidence="2">
    <location>
        <begin position="471"/>
        <end position="492"/>
    </location>
</feature>
<feature type="domain" description="Ketopantoate reductase C-terminal" evidence="3">
    <location>
        <begin position="201"/>
        <end position="332"/>
    </location>
</feature>
<feature type="compositionally biased region" description="Polar residues" evidence="2">
    <location>
        <begin position="788"/>
        <end position="799"/>
    </location>
</feature>
<dbReference type="InterPro" id="IPR013752">
    <property type="entry name" value="KPA_reductase"/>
</dbReference>
<evidence type="ECO:0000256" key="2">
    <source>
        <dbReference type="SAM" id="MobiDB-lite"/>
    </source>
</evidence>
<proteinExistence type="predicted"/>
<feature type="coiled-coil region" evidence="1">
    <location>
        <begin position="368"/>
        <end position="455"/>
    </location>
</feature>
<gene>
    <name evidence="4" type="ORF">BN7_576</name>
</gene>
<organism evidence="4 5">
    <name type="scientific">Wickerhamomyces ciferrii (strain ATCC 14091 / BCRC 22168 / CBS 111 / JCM 3599 / NBRC 0793 / NRRL Y-1031 F-60-10)</name>
    <name type="common">Yeast</name>
    <name type="synonym">Pichia ciferrii</name>
    <dbReference type="NCBI Taxonomy" id="1206466"/>
    <lineage>
        <taxon>Eukaryota</taxon>
        <taxon>Fungi</taxon>
        <taxon>Dikarya</taxon>
        <taxon>Ascomycota</taxon>
        <taxon>Saccharomycotina</taxon>
        <taxon>Saccharomycetes</taxon>
        <taxon>Phaffomycetales</taxon>
        <taxon>Wickerhamomycetaceae</taxon>
        <taxon>Wickerhamomyces</taxon>
    </lineage>
</organism>
<name>K0KI00_WICCF</name>
<feature type="region of interest" description="Disordered" evidence="2">
    <location>
        <begin position="609"/>
        <end position="773"/>
    </location>
</feature>
<feature type="coiled-coil region" evidence="1">
    <location>
        <begin position="581"/>
        <end position="608"/>
    </location>
</feature>
<keyword evidence="5" id="KW-1185">Reference proteome</keyword>
<keyword evidence="1" id="KW-0175">Coiled coil</keyword>
<dbReference type="InterPro" id="IPR051402">
    <property type="entry name" value="KPR-Related"/>
</dbReference>
<feature type="compositionally biased region" description="Polar residues" evidence="2">
    <location>
        <begin position="870"/>
        <end position="880"/>
    </location>
</feature>
<dbReference type="SUPFAM" id="SSF48179">
    <property type="entry name" value="6-phosphogluconate dehydrogenase C-terminal domain-like"/>
    <property type="match status" value="1"/>
</dbReference>
<feature type="region of interest" description="Disordered" evidence="2">
    <location>
        <begin position="524"/>
        <end position="573"/>
    </location>
</feature>
<feature type="compositionally biased region" description="Low complexity" evidence="2">
    <location>
        <begin position="698"/>
        <end position="729"/>
    </location>
</feature>
<dbReference type="FunCoup" id="K0KI00">
    <property type="interactions" value="212"/>
</dbReference>
<dbReference type="Pfam" id="PF08546">
    <property type="entry name" value="ApbA_C"/>
    <property type="match status" value="1"/>
</dbReference>
<feature type="compositionally biased region" description="Basic residues" evidence="2">
    <location>
        <begin position="642"/>
        <end position="655"/>
    </location>
</feature>
<evidence type="ECO:0000259" key="3">
    <source>
        <dbReference type="Pfam" id="PF08546"/>
    </source>
</evidence>
<evidence type="ECO:0000313" key="5">
    <source>
        <dbReference type="Proteomes" id="UP000009328"/>
    </source>
</evidence>
<dbReference type="InterPro" id="IPR013328">
    <property type="entry name" value="6PGD_dom2"/>
</dbReference>
<dbReference type="STRING" id="1206466.K0KI00"/>
<dbReference type="HOGENOM" id="CLU_316416_0_0_1"/>
<dbReference type="PANTHER" id="PTHR21708:SF25">
    <property type="entry name" value="PROTEIN PAM1-RELATED"/>
    <property type="match status" value="1"/>
</dbReference>
<dbReference type="Gene3D" id="1.10.1040.10">
    <property type="entry name" value="N-(1-d-carboxylethyl)-l-norvaline Dehydrogenase, domain 2"/>
    <property type="match status" value="1"/>
</dbReference>
<dbReference type="eggNOG" id="ENOG502QT3Z">
    <property type="taxonomic scope" value="Eukaryota"/>
</dbReference>
<reference evidence="4 5" key="1">
    <citation type="journal article" date="2012" name="Eukaryot. Cell">
        <title>Draft genome sequence of Wickerhamomyces ciferrii NRRL Y-1031 F-60-10.</title>
        <authorList>
            <person name="Schneider J."/>
            <person name="Andrea H."/>
            <person name="Blom J."/>
            <person name="Jaenicke S."/>
            <person name="Ruckert C."/>
            <person name="Schorsch C."/>
            <person name="Szczepanowski R."/>
            <person name="Farwick M."/>
            <person name="Goesmann A."/>
            <person name="Puhler A."/>
            <person name="Schaffer S."/>
            <person name="Tauch A."/>
            <person name="Kohler T."/>
            <person name="Brinkrolf K."/>
        </authorList>
    </citation>
    <scope>NUCLEOTIDE SEQUENCE [LARGE SCALE GENOMIC DNA]</scope>
    <source>
        <strain evidence="5">ATCC 14091 / BCRC 22168 / CBS 111 / JCM 3599 / NBRC 0793 / NRRL Y-1031 F-60-10</strain>
    </source>
</reference>
<feature type="compositionally biased region" description="Low complexity" evidence="2">
    <location>
        <begin position="847"/>
        <end position="869"/>
    </location>
</feature>
<dbReference type="PANTHER" id="PTHR21708">
    <property type="entry name" value="PROBABLE 2-DEHYDROPANTOATE 2-REDUCTASE"/>
    <property type="match status" value="1"/>
</dbReference>
<dbReference type="InParanoid" id="K0KI00"/>
<evidence type="ECO:0000256" key="1">
    <source>
        <dbReference type="SAM" id="Coils"/>
    </source>
</evidence>